<gene>
    <name evidence="8" type="ORF">SAMN05421831_102223</name>
</gene>
<dbReference type="Pfam" id="PF14559">
    <property type="entry name" value="TPR_19"/>
    <property type="match status" value="1"/>
</dbReference>
<dbReference type="Pfam" id="PF00085">
    <property type="entry name" value="Thioredoxin"/>
    <property type="match status" value="1"/>
</dbReference>
<evidence type="ECO:0000313" key="9">
    <source>
        <dbReference type="Proteomes" id="UP000242999"/>
    </source>
</evidence>
<evidence type="ECO:0000256" key="5">
    <source>
        <dbReference type="ARBA" id="ARBA00023284"/>
    </source>
</evidence>
<proteinExistence type="inferred from homology"/>
<dbReference type="GO" id="GO:0006950">
    <property type="term" value="P:response to stress"/>
    <property type="evidence" value="ECO:0007669"/>
    <property type="project" value="UniProtKB-ARBA"/>
</dbReference>
<dbReference type="Gene3D" id="1.25.40.10">
    <property type="entry name" value="Tetratricopeptide repeat domain"/>
    <property type="match status" value="2"/>
</dbReference>
<dbReference type="Proteomes" id="UP000242999">
    <property type="component" value="Unassembled WGS sequence"/>
</dbReference>
<dbReference type="SUPFAM" id="SSF48452">
    <property type="entry name" value="TPR-like"/>
    <property type="match status" value="1"/>
</dbReference>
<dbReference type="InterPro" id="IPR005746">
    <property type="entry name" value="Thioredoxin"/>
</dbReference>
<dbReference type="AlphaFoldDB" id="A0A1H6R6Y0"/>
<dbReference type="CDD" id="cd02956">
    <property type="entry name" value="ybbN"/>
    <property type="match status" value="1"/>
</dbReference>
<dbReference type="EMBL" id="FNYH01000002">
    <property type="protein sequence ID" value="SEI47385.1"/>
    <property type="molecule type" value="Genomic_DNA"/>
</dbReference>
<organism evidence="8 9">
    <name type="scientific">Allopseudospirillum japonicum</name>
    <dbReference type="NCBI Taxonomy" id="64971"/>
    <lineage>
        <taxon>Bacteria</taxon>
        <taxon>Pseudomonadati</taxon>
        <taxon>Pseudomonadota</taxon>
        <taxon>Gammaproteobacteria</taxon>
        <taxon>Oceanospirillales</taxon>
        <taxon>Oceanospirillaceae</taxon>
        <taxon>Allopseudospirillum</taxon>
    </lineage>
</organism>
<evidence type="ECO:0000256" key="1">
    <source>
        <dbReference type="ARBA" id="ARBA00008987"/>
    </source>
</evidence>
<keyword evidence="9" id="KW-1185">Reference proteome</keyword>
<dbReference type="FunFam" id="3.40.30.10:FF:000001">
    <property type="entry name" value="Thioredoxin"/>
    <property type="match status" value="1"/>
</dbReference>
<name>A0A1H6R6Y0_9GAMM</name>
<evidence type="ECO:0000313" key="8">
    <source>
        <dbReference type="EMBL" id="SEI47385.1"/>
    </source>
</evidence>
<keyword evidence="4" id="KW-1015">Disulfide bond</keyword>
<dbReference type="OrthoDB" id="9790390at2"/>
<dbReference type="Gene3D" id="3.40.30.10">
    <property type="entry name" value="Glutaredoxin"/>
    <property type="match status" value="1"/>
</dbReference>
<keyword evidence="2" id="KW-0813">Transport</keyword>
<dbReference type="PANTHER" id="PTHR43601">
    <property type="entry name" value="THIOREDOXIN, MITOCHONDRIAL"/>
    <property type="match status" value="1"/>
</dbReference>
<dbReference type="GO" id="GO:0015035">
    <property type="term" value="F:protein-disulfide reductase activity"/>
    <property type="evidence" value="ECO:0007669"/>
    <property type="project" value="UniProtKB-UniRule"/>
</dbReference>
<evidence type="ECO:0000256" key="6">
    <source>
        <dbReference type="NCBIfam" id="TIGR01068"/>
    </source>
</evidence>
<feature type="domain" description="Thioredoxin" evidence="7">
    <location>
        <begin position="1"/>
        <end position="112"/>
    </location>
</feature>
<dbReference type="RefSeq" id="WP_093308562.1">
    <property type="nucleotide sequence ID" value="NZ_FNYH01000002.1"/>
</dbReference>
<protein>
    <recommendedName>
        <fullName evidence="6">Thioredoxin</fullName>
    </recommendedName>
</protein>
<dbReference type="SUPFAM" id="SSF52833">
    <property type="entry name" value="Thioredoxin-like"/>
    <property type="match status" value="1"/>
</dbReference>
<evidence type="ECO:0000256" key="2">
    <source>
        <dbReference type="ARBA" id="ARBA00022448"/>
    </source>
</evidence>
<evidence type="ECO:0000259" key="7">
    <source>
        <dbReference type="PROSITE" id="PS51352"/>
    </source>
</evidence>
<dbReference type="Pfam" id="PF14561">
    <property type="entry name" value="TPR_20"/>
    <property type="match status" value="1"/>
</dbReference>
<comment type="similarity">
    <text evidence="1">Belongs to the thioredoxin family.</text>
</comment>
<dbReference type="PROSITE" id="PS51352">
    <property type="entry name" value="THIOREDOXIN_2"/>
    <property type="match status" value="1"/>
</dbReference>
<dbReference type="STRING" id="64971.SAMN05421831_102223"/>
<dbReference type="PRINTS" id="PR00421">
    <property type="entry name" value="THIOREDOXIN"/>
</dbReference>
<dbReference type="InterPro" id="IPR011990">
    <property type="entry name" value="TPR-like_helical_dom_sf"/>
</dbReference>
<evidence type="ECO:0000256" key="4">
    <source>
        <dbReference type="ARBA" id="ARBA00023157"/>
    </source>
</evidence>
<dbReference type="InterPro" id="IPR036249">
    <property type="entry name" value="Thioredoxin-like_sf"/>
</dbReference>
<keyword evidence="3" id="KW-0249">Electron transport</keyword>
<dbReference type="InterPro" id="IPR013766">
    <property type="entry name" value="Thioredoxin_domain"/>
</dbReference>
<sequence>MSDAPYIIDVTADNFMQVMQASMQTPVVLDFWAEWCSPCKALMPVLTKLADEFQGAFILAKVNIDENQQLAAQAQVRSVPTVLLVHEGQVVDQFNGALPESKIREFLKPYLPEDPSDQIREQVAAFVAAGELDQAQHLLNQAMLQWPEEIHWSIDLARLLIQRGQAQDARAILDQLSDADKMNPEVKGLFARMRFSDQAPTLEEIQALGERQDAEALYKKAMFALLQGEEETALQHLLQVMREDASYNNGIAHKTLLDVFNMLGDKHPLTLNYRRKLFTLLY</sequence>
<dbReference type="PANTHER" id="PTHR43601:SF3">
    <property type="entry name" value="THIOREDOXIN, MITOCHONDRIAL"/>
    <property type="match status" value="1"/>
</dbReference>
<reference evidence="9" key="1">
    <citation type="submission" date="2016-10" db="EMBL/GenBank/DDBJ databases">
        <authorList>
            <person name="Varghese N."/>
            <person name="Submissions S."/>
        </authorList>
    </citation>
    <scope>NUCLEOTIDE SEQUENCE [LARGE SCALE GENOMIC DNA]</scope>
    <source>
        <strain evidence="9">DSM 7165</strain>
    </source>
</reference>
<dbReference type="NCBIfam" id="TIGR01068">
    <property type="entry name" value="thioredoxin"/>
    <property type="match status" value="1"/>
</dbReference>
<dbReference type="GO" id="GO:0045454">
    <property type="term" value="P:cell redox homeostasis"/>
    <property type="evidence" value="ECO:0007669"/>
    <property type="project" value="TreeGrafter"/>
</dbReference>
<keyword evidence="5" id="KW-0676">Redox-active center</keyword>
<accession>A0A1H6R6Y0</accession>
<evidence type="ECO:0000256" key="3">
    <source>
        <dbReference type="ARBA" id="ARBA00022982"/>
    </source>
</evidence>